<dbReference type="GO" id="GO:0008804">
    <property type="term" value="F:carbamate kinase activity"/>
    <property type="evidence" value="ECO:0007669"/>
    <property type="project" value="InterPro"/>
</dbReference>
<proteinExistence type="inferred from homology"/>
<comment type="similarity">
    <text evidence="1">Belongs to the carbamate kinase family.</text>
</comment>
<gene>
    <name evidence="5" type="ORF">QR46_2054</name>
</gene>
<dbReference type="NCBIfam" id="NF009007">
    <property type="entry name" value="PRK12352.1"/>
    <property type="match status" value="1"/>
</dbReference>
<keyword evidence="3 5" id="KW-0418">Kinase</keyword>
<dbReference type="InterPro" id="IPR003964">
    <property type="entry name" value="Carb_kinase"/>
</dbReference>
<dbReference type="CDD" id="cd04235">
    <property type="entry name" value="AAK_CK"/>
    <property type="match status" value="1"/>
</dbReference>
<name>A0A132NV88_GIAIN</name>
<dbReference type="InterPro" id="IPR001048">
    <property type="entry name" value="Asp/Glu/Uridylate_kinase"/>
</dbReference>
<reference evidence="5 6" key="1">
    <citation type="journal article" date="2015" name="Mol. Biochem. Parasitol.">
        <title>Identification of polymorphic genes for use in assemblage B genotyping assays through comparative genomics of multiple assemblage B Giardia duodenalis isolates.</title>
        <authorList>
            <person name="Wielinga C."/>
            <person name="Thompson R.C."/>
            <person name="Monis P."/>
            <person name="Ryan U."/>
        </authorList>
    </citation>
    <scope>NUCLEOTIDE SEQUENCE [LARGE SCALE GENOMIC DNA]</scope>
    <source>
        <strain evidence="5 6">BAH15c1</strain>
    </source>
</reference>
<evidence type="ECO:0000256" key="2">
    <source>
        <dbReference type="ARBA" id="ARBA00022679"/>
    </source>
</evidence>
<keyword evidence="2" id="KW-0808">Transferase</keyword>
<feature type="domain" description="Aspartate/glutamate/uridylate kinase" evidence="4">
    <location>
        <begin position="46"/>
        <end position="337"/>
    </location>
</feature>
<dbReference type="NCBIfam" id="TIGR00746">
    <property type="entry name" value="arcC"/>
    <property type="match status" value="1"/>
</dbReference>
<dbReference type="Proteomes" id="UP000070089">
    <property type="component" value="Unassembled WGS sequence"/>
</dbReference>
<comment type="caution">
    <text evidence="5">The sequence shown here is derived from an EMBL/GenBank/DDBJ whole genome shotgun (WGS) entry which is preliminary data.</text>
</comment>
<protein>
    <submittedName>
        <fullName evidence="5">Carbamate kinase</fullName>
    </submittedName>
</protein>
<dbReference type="VEuPathDB" id="GiardiaDB:QR46_2054"/>
<sequence>MSVCGAHRGRTFFHNACRVKKYLKFLIIKRSITVTAENKFKMSAGKTVVIALGGNAMLQAKEKGDYDTQRKNVEIAASEIYKIHKAGYKVVLTSGNGPQVGAIKLQNQAAANVSPEMPLHVCGAMSQGFIGYMMSQAMDNVFCANNEPANCVICVTQTLVDPKDQAFTNPTKPVGRFYTEQEAKELMAANPGKILREDAGRGWRVVVPSPRPLEIVEYGVIKTLIDNNVLVICTNGGGIPCKRENNIISGVDAVIDKDLATSLLAKTLKSDYLMILTDVPNACINYKKADEKKLEEIKLSEILALEKDGHFAAGSMGPKVRAAIEFTQATGRTSIITSLNTAVDALNGKCGTRIVKD</sequence>
<evidence type="ECO:0000313" key="6">
    <source>
        <dbReference type="Proteomes" id="UP000070089"/>
    </source>
</evidence>
<dbReference type="OrthoDB" id="36544at2759"/>
<dbReference type="EMBL" id="JXTI01000049">
    <property type="protein sequence ID" value="KWX13975.1"/>
    <property type="molecule type" value="Genomic_DNA"/>
</dbReference>
<dbReference type="AlphaFoldDB" id="A0A132NV88"/>
<dbReference type="PRINTS" id="PR01469">
    <property type="entry name" value="CARBMTKINASE"/>
</dbReference>
<dbReference type="GO" id="GO:0005829">
    <property type="term" value="C:cytosol"/>
    <property type="evidence" value="ECO:0007669"/>
    <property type="project" value="TreeGrafter"/>
</dbReference>
<evidence type="ECO:0000256" key="3">
    <source>
        <dbReference type="ARBA" id="ARBA00022777"/>
    </source>
</evidence>
<dbReference type="InterPro" id="IPR036393">
    <property type="entry name" value="AceGlu_kinase-like_sf"/>
</dbReference>
<evidence type="ECO:0000256" key="1">
    <source>
        <dbReference type="ARBA" id="ARBA00011066"/>
    </source>
</evidence>
<dbReference type="GO" id="GO:0019546">
    <property type="term" value="P:L-arginine deiminase pathway"/>
    <property type="evidence" value="ECO:0007669"/>
    <property type="project" value="TreeGrafter"/>
</dbReference>
<dbReference type="Pfam" id="PF00696">
    <property type="entry name" value="AA_kinase"/>
    <property type="match status" value="1"/>
</dbReference>
<dbReference type="PIRSF" id="PIRSF000723">
    <property type="entry name" value="Carbamate_kin"/>
    <property type="match status" value="1"/>
</dbReference>
<dbReference type="FunFam" id="3.40.1160.10:FF:000007">
    <property type="entry name" value="Carbamate kinase"/>
    <property type="match status" value="1"/>
</dbReference>
<evidence type="ECO:0000259" key="4">
    <source>
        <dbReference type="Pfam" id="PF00696"/>
    </source>
</evidence>
<dbReference type="PANTHER" id="PTHR30409:SF1">
    <property type="entry name" value="CARBAMATE KINASE-RELATED"/>
    <property type="match status" value="1"/>
</dbReference>
<dbReference type="SUPFAM" id="SSF53633">
    <property type="entry name" value="Carbamate kinase-like"/>
    <property type="match status" value="1"/>
</dbReference>
<dbReference type="PANTHER" id="PTHR30409">
    <property type="entry name" value="CARBAMATE KINASE"/>
    <property type="match status" value="1"/>
</dbReference>
<dbReference type="Gene3D" id="3.40.1160.10">
    <property type="entry name" value="Acetylglutamate kinase-like"/>
    <property type="match status" value="1"/>
</dbReference>
<evidence type="ECO:0000313" key="5">
    <source>
        <dbReference type="EMBL" id="KWX13975.1"/>
    </source>
</evidence>
<accession>A0A132NV88</accession>
<organism evidence="5 6">
    <name type="scientific">Giardia duodenalis assemblage B</name>
    <dbReference type="NCBI Taxonomy" id="1394984"/>
    <lineage>
        <taxon>Eukaryota</taxon>
        <taxon>Metamonada</taxon>
        <taxon>Diplomonadida</taxon>
        <taxon>Hexamitidae</taxon>
        <taxon>Giardiinae</taxon>
        <taxon>Giardia</taxon>
    </lineage>
</organism>